<evidence type="ECO:0000313" key="15">
    <source>
        <dbReference type="EMBL" id="RIY40863.1"/>
    </source>
</evidence>
<dbReference type="EMBL" id="NQOU01000001">
    <property type="protein sequence ID" value="RII84133.1"/>
    <property type="molecule type" value="Genomic_DNA"/>
</dbReference>
<evidence type="ECO:0000256" key="4">
    <source>
        <dbReference type="ARBA" id="ARBA00019403"/>
    </source>
</evidence>
<dbReference type="EMBL" id="NQYH01000006">
    <property type="protein sequence ID" value="RIY40863.1"/>
    <property type="molecule type" value="Genomic_DNA"/>
</dbReference>
<dbReference type="PANTHER" id="PTHR33693">
    <property type="entry name" value="TYPE-5 URACIL-DNA GLYCOSYLASE"/>
    <property type="match status" value="1"/>
</dbReference>
<dbReference type="SMART" id="SM00987">
    <property type="entry name" value="UreE_C"/>
    <property type="match status" value="1"/>
</dbReference>
<dbReference type="GO" id="GO:0004844">
    <property type="term" value="F:uracil DNA N-glycosylase activity"/>
    <property type="evidence" value="ECO:0007669"/>
    <property type="project" value="UniProtKB-EC"/>
</dbReference>
<evidence type="ECO:0000256" key="8">
    <source>
        <dbReference type="ARBA" id="ARBA00022801"/>
    </source>
</evidence>
<keyword evidence="17" id="KW-1185">Reference proteome</keyword>
<keyword evidence="7" id="KW-0227">DNA damage</keyword>
<keyword evidence="8" id="KW-0378">Hydrolase</keyword>
<evidence type="ECO:0000256" key="1">
    <source>
        <dbReference type="ARBA" id="ARBA00001400"/>
    </source>
</evidence>
<feature type="region of interest" description="Disordered" evidence="12">
    <location>
        <begin position="37"/>
        <end position="65"/>
    </location>
</feature>
<keyword evidence="10" id="KW-0411">Iron-sulfur</keyword>
<sequence length="279" mass="30661">MTKPERFHVLTPLQMAWLQELGLDRRLLQVAFDATQTDADKDADSPQGLKGQASTKPESEPAKLSGLPIKRKKVPAVVGHAILPADLDSLKAEAARCTRCGLHAGRHQAVFGNGQTASPDWMVIGEAPGDHDDQVGLPFQGAAGRLLQLIFEASGLAPHASFYYANAIKCRPRGGRVPRKEEIEACLPFLQAQIEQIQPRAILVLGWLAAEALLQEKGDIEQLRERVHTYTAPHGRIPVVVTYHPAALLLRGRHKAQVWRDMQLARQLKDSAPESQTNK</sequence>
<dbReference type="InterPro" id="IPR005122">
    <property type="entry name" value="Uracil-DNA_glycosylase-like"/>
</dbReference>
<keyword evidence="5" id="KW-0004">4Fe-4S</keyword>
<evidence type="ECO:0000256" key="11">
    <source>
        <dbReference type="ARBA" id="ARBA00023204"/>
    </source>
</evidence>
<dbReference type="InterPro" id="IPR051536">
    <property type="entry name" value="UDG_Type-4/5"/>
</dbReference>
<evidence type="ECO:0000256" key="7">
    <source>
        <dbReference type="ARBA" id="ARBA00022763"/>
    </source>
</evidence>
<evidence type="ECO:0000256" key="9">
    <source>
        <dbReference type="ARBA" id="ARBA00023004"/>
    </source>
</evidence>
<evidence type="ECO:0000313" key="16">
    <source>
        <dbReference type="Proteomes" id="UP000266206"/>
    </source>
</evidence>
<comment type="catalytic activity">
    <reaction evidence="1">
        <text>Hydrolyzes single-stranded DNA or mismatched double-stranded DNA and polynucleotides, releasing free uracil.</text>
        <dbReference type="EC" id="3.2.2.27"/>
    </reaction>
</comment>
<dbReference type="NCBIfam" id="TIGR00758">
    <property type="entry name" value="UDG_fam4"/>
    <property type="match status" value="1"/>
</dbReference>
<evidence type="ECO:0000256" key="12">
    <source>
        <dbReference type="SAM" id="MobiDB-lite"/>
    </source>
</evidence>
<dbReference type="InterPro" id="IPR036895">
    <property type="entry name" value="Uracil-DNA_glycosylase-like_sf"/>
</dbReference>
<keyword evidence="9" id="KW-0408">Iron</keyword>
<reference evidence="16 17" key="1">
    <citation type="submission" date="2017-08" db="EMBL/GenBank/DDBJ databases">
        <title>Pusillimonas indicus sp. nov., a member of the family Alcaligenaceae isolated from surface seawater.</title>
        <authorList>
            <person name="Li J."/>
        </authorList>
    </citation>
    <scope>NUCLEOTIDE SEQUENCE [LARGE SCALE GENOMIC DNA]</scope>
    <source>
        <strain evidence="14 17">17-4A</strain>
        <strain evidence="15 16">L52-1-41</strain>
    </source>
</reference>
<organism evidence="15 16">
    <name type="scientific">Neopusillimonas maritima</name>
    <dbReference type="NCBI Taxonomy" id="2026239"/>
    <lineage>
        <taxon>Bacteria</taxon>
        <taxon>Pseudomonadati</taxon>
        <taxon>Pseudomonadota</taxon>
        <taxon>Betaproteobacteria</taxon>
        <taxon>Burkholderiales</taxon>
        <taxon>Alcaligenaceae</taxon>
        <taxon>Neopusillimonas</taxon>
    </lineage>
</organism>
<evidence type="ECO:0000313" key="14">
    <source>
        <dbReference type="EMBL" id="RII84133.1"/>
    </source>
</evidence>
<dbReference type="SMART" id="SM00986">
    <property type="entry name" value="UDG"/>
    <property type="match status" value="1"/>
</dbReference>
<dbReference type="GO" id="GO:0006281">
    <property type="term" value="P:DNA repair"/>
    <property type="evidence" value="ECO:0007669"/>
    <property type="project" value="UniProtKB-KW"/>
</dbReference>
<dbReference type="Proteomes" id="UP000266206">
    <property type="component" value="Unassembled WGS sequence"/>
</dbReference>
<protein>
    <recommendedName>
        <fullName evidence="4">Type-4 uracil-DNA glycosylase</fullName>
        <ecNumber evidence="3">3.2.2.27</ecNumber>
    </recommendedName>
</protein>
<evidence type="ECO:0000313" key="17">
    <source>
        <dbReference type="Proteomes" id="UP000266483"/>
    </source>
</evidence>
<evidence type="ECO:0000256" key="5">
    <source>
        <dbReference type="ARBA" id="ARBA00022485"/>
    </source>
</evidence>
<dbReference type="Proteomes" id="UP000266483">
    <property type="component" value="Unassembled WGS sequence"/>
</dbReference>
<comment type="similarity">
    <text evidence="2">Belongs to the uracil-DNA glycosylase (UDG) superfamily. Type 4 (UDGa) family.</text>
</comment>
<gene>
    <name evidence="14" type="ORF">CJO09_02560</name>
    <name evidence="15" type="ORF">CJP73_08695</name>
</gene>
<keyword evidence="6" id="KW-0479">Metal-binding</keyword>
<evidence type="ECO:0000256" key="2">
    <source>
        <dbReference type="ARBA" id="ARBA00006521"/>
    </source>
</evidence>
<evidence type="ECO:0000259" key="13">
    <source>
        <dbReference type="SMART" id="SM00986"/>
    </source>
</evidence>
<dbReference type="InterPro" id="IPR005273">
    <property type="entry name" value="Ura-DNA_glyco_family4"/>
</dbReference>
<name>A0A3A1YRG0_9BURK</name>
<dbReference type="GO" id="GO:0051539">
    <property type="term" value="F:4 iron, 4 sulfur cluster binding"/>
    <property type="evidence" value="ECO:0007669"/>
    <property type="project" value="UniProtKB-KW"/>
</dbReference>
<dbReference type="EC" id="3.2.2.27" evidence="3"/>
<dbReference type="CDD" id="cd10030">
    <property type="entry name" value="UDG-F4_TTUDGA_SPO1dp_like"/>
    <property type="match status" value="1"/>
</dbReference>
<dbReference type="AlphaFoldDB" id="A0A3A1YRG0"/>
<comment type="caution">
    <text evidence="15">The sequence shown here is derived from an EMBL/GenBank/DDBJ whole genome shotgun (WGS) entry which is preliminary data.</text>
</comment>
<feature type="domain" description="Uracil-DNA glycosylase-like" evidence="13">
    <location>
        <begin position="111"/>
        <end position="263"/>
    </location>
</feature>
<dbReference type="OrthoDB" id="5290748at2"/>
<accession>A0A3A1YRG0</accession>
<dbReference type="SUPFAM" id="SSF52141">
    <property type="entry name" value="Uracil-DNA glycosylase-like"/>
    <property type="match status" value="1"/>
</dbReference>
<evidence type="ECO:0000256" key="3">
    <source>
        <dbReference type="ARBA" id="ARBA00012030"/>
    </source>
</evidence>
<evidence type="ECO:0000256" key="6">
    <source>
        <dbReference type="ARBA" id="ARBA00022723"/>
    </source>
</evidence>
<dbReference type="PANTHER" id="PTHR33693:SF1">
    <property type="entry name" value="TYPE-4 URACIL-DNA GLYCOSYLASE"/>
    <property type="match status" value="1"/>
</dbReference>
<dbReference type="Gene3D" id="3.40.470.10">
    <property type="entry name" value="Uracil-DNA glycosylase-like domain"/>
    <property type="match status" value="1"/>
</dbReference>
<proteinExistence type="inferred from homology"/>
<dbReference type="GO" id="GO:0046872">
    <property type="term" value="F:metal ion binding"/>
    <property type="evidence" value="ECO:0007669"/>
    <property type="project" value="UniProtKB-KW"/>
</dbReference>
<dbReference type="Pfam" id="PF03167">
    <property type="entry name" value="UDG"/>
    <property type="match status" value="1"/>
</dbReference>
<keyword evidence="11" id="KW-0234">DNA repair</keyword>
<dbReference type="RefSeq" id="WP_119440945.1">
    <property type="nucleotide sequence ID" value="NZ_CP170494.1"/>
</dbReference>
<evidence type="ECO:0000256" key="10">
    <source>
        <dbReference type="ARBA" id="ARBA00023014"/>
    </source>
</evidence>